<protein>
    <submittedName>
        <fullName evidence="5">C2H2-type domain-containing protein</fullName>
    </submittedName>
</protein>
<keyword evidence="4" id="KW-1185">Reference proteome</keyword>
<gene>
    <name evidence="3" type="ORF">ECPE_LOCUS3100</name>
</gene>
<evidence type="ECO:0000313" key="3">
    <source>
        <dbReference type="EMBL" id="VDP68430.1"/>
    </source>
</evidence>
<feature type="compositionally biased region" description="Basic residues" evidence="2">
    <location>
        <begin position="231"/>
        <end position="242"/>
    </location>
</feature>
<feature type="region of interest" description="Disordered" evidence="2">
    <location>
        <begin position="262"/>
        <end position="337"/>
    </location>
</feature>
<evidence type="ECO:0000256" key="1">
    <source>
        <dbReference type="SAM" id="Coils"/>
    </source>
</evidence>
<feature type="coiled-coil region" evidence="1">
    <location>
        <begin position="421"/>
        <end position="448"/>
    </location>
</feature>
<reference evidence="5" key="1">
    <citation type="submission" date="2016-06" db="UniProtKB">
        <authorList>
            <consortium name="WormBaseParasite"/>
        </authorList>
    </citation>
    <scope>IDENTIFICATION</scope>
</reference>
<evidence type="ECO:0000313" key="5">
    <source>
        <dbReference type="WBParaSite" id="ECPE_0000310301-mRNA-1"/>
    </source>
</evidence>
<feature type="region of interest" description="Disordered" evidence="2">
    <location>
        <begin position="222"/>
        <end position="244"/>
    </location>
</feature>
<dbReference type="WBParaSite" id="ECPE_0000310301-mRNA-1">
    <property type="protein sequence ID" value="ECPE_0000310301-mRNA-1"/>
    <property type="gene ID" value="ECPE_0000310301"/>
</dbReference>
<organism evidence="5">
    <name type="scientific">Echinostoma caproni</name>
    <dbReference type="NCBI Taxonomy" id="27848"/>
    <lineage>
        <taxon>Eukaryota</taxon>
        <taxon>Metazoa</taxon>
        <taxon>Spiralia</taxon>
        <taxon>Lophotrochozoa</taxon>
        <taxon>Platyhelminthes</taxon>
        <taxon>Trematoda</taxon>
        <taxon>Digenea</taxon>
        <taxon>Plagiorchiida</taxon>
        <taxon>Echinostomata</taxon>
        <taxon>Echinostomatoidea</taxon>
        <taxon>Echinostomatidae</taxon>
        <taxon>Echinostoma</taxon>
    </lineage>
</organism>
<dbReference type="EMBL" id="UZAN01040093">
    <property type="protein sequence ID" value="VDP68430.1"/>
    <property type="molecule type" value="Genomic_DNA"/>
</dbReference>
<reference evidence="3 4" key="2">
    <citation type="submission" date="2018-11" db="EMBL/GenBank/DDBJ databases">
        <authorList>
            <consortium name="Pathogen Informatics"/>
        </authorList>
    </citation>
    <scope>NUCLEOTIDE SEQUENCE [LARGE SCALE GENOMIC DNA]</scope>
    <source>
        <strain evidence="3 4">Egypt</strain>
    </source>
</reference>
<evidence type="ECO:0000256" key="2">
    <source>
        <dbReference type="SAM" id="MobiDB-lite"/>
    </source>
</evidence>
<dbReference type="AlphaFoldDB" id="A0A183A815"/>
<evidence type="ECO:0000313" key="4">
    <source>
        <dbReference type="Proteomes" id="UP000272942"/>
    </source>
</evidence>
<dbReference type="Proteomes" id="UP000272942">
    <property type="component" value="Unassembled WGS sequence"/>
</dbReference>
<feature type="region of interest" description="Disordered" evidence="2">
    <location>
        <begin position="97"/>
        <end position="142"/>
    </location>
</feature>
<proteinExistence type="predicted"/>
<accession>A0A183A815</accession>
<feature type="compositionally biased region" description="Acidic residues" evidence="2">
    <location>
        <begin position="317"/>
        <end position="326"/>
    </location>
</feature>
<keyword evidence="1" id="KW-0175">Coiled coil</keyword>
<dbReference type="OrthoDB" id="6257502at2759"/>
<feature type="compositionally biased region" description="Polar residues" evidence="2">
    <location>
        <begin position="292"/>
        <end position="307"/>
    </location>
</feature>
<sequence>MSTVSLSEDFKEEEVAELDLCASLMAACDVLEVAQNNNQVNYFDRLKRHSQSQTKPRIQNNAIVKEGVAWYPNEFVIVHSDLTSTVWSEISENPAICSEQDRSHSAHRRQELDSTEETVQKQQKKESKCDIIGNSPSSFSSKLPVFEKSKTSQDTTIILDTSKMGTTQRNPARMLQRFSVDSTPSPVHTVTPQIRRESRVRECMRKYFPGCDAKEVTEKLMEENKAESDRSRRRTPSPRTVRKPCSIWTSVNRTDRIYRAAVESENRQRNKPISRINGRCGQVKRHPRFTIAPTSTVRAPTKSVETTPDTREQGDSQPEEDGELTTDELTKLDRSGSEQVTIVTAQKPQQDLIESIQTDIIGKKPPVTVRYRSKSPPVHYLENTKLSVPRVCSSSSSSSKPRLRKHIHAIQNRWFGGFNTVADKLARVAKLTEELTRIQSQLKQLQNYSTLGRYYCIADLYLGLLCAQLAPHVVNAMLSCGKSETFPLRRRKSRRSRLGSLKFLTLAPSAVKALLFERRRKRSRKLTNGMHNSLPTGISWSGSYSDQFNGQKVLNETTSEVDRRRLPWLRCRESCPLVLLPRWEQRFVGLREADVPPGGAVLVWRDRLRLTPAQMKWLADMVRRTFASFFEQ</sequence>
<name>A0A183A815_9TREM</name>
<feature type="compositionally biased region" description="Basic and acidic residues" evidence="2">
    <location>
        <begin position="99"/>
        <end position="112"/>
    </location>
</feature>